<comment type="subcellular location">
    <subcellularLocation>
        <location evidence="7">Cell membrane</location>
        <topology evidence="7">Single-pass type II membrane protein</topology>
    </subcellularLocation>
    <text evidence="7">Localizes to the division septum where it forms a ring structure.</text>
</comment>
<evidence type="ECO:0000256" key="3">
    <source>
        <dbReference type="ARBA" id="ARBA00022692"/>
    </source>
</evidence>
<dbReference type="KEGG" id="aun:AWM73_02815"/>
<dbReference type="OrthoDB" id="2134768at2"/>
<keyword evidence="1 7" id="KW-1003">Cell membrane</keyword>
<keyword evidence="13" id="KW-1185">Reference proteome</keyword>
<protein>
    <recommendedName>
        <fullName evidence="7 8">Cell division protein FtsL</fullName>
    </recommendedName>
</protein>
<dbReference type="EMBL" id="JAOTML010000003">
    <property type="protein sequence ID" value="MCY3053071.1"/>
    <property type="molecule type" value="Genomic_DNA"/>
</dbReference>
<dbReference type="EMBL" id="CP065662">
    <property type="protein sequence ID" value="QPS01152.1"/>
    <property type="molecule type" value="Genomic_DNA"/>
</dbReference>
<dbReference type="RefSeq" id="WP_060777993.1">
    <property type="nucleotide sequence ID" value="NZ_CAJHLF010000003.1"/>
</dbReference>
<dbReference type="HAMAP" id="MF_00910">
    <property type="entry name" value="FtsL"/>
    <property type="match status" value="1"/>
</dbReference>
<dbReference type="NCBIfam" id="TIGR02209">
    <property type="entry name" value="ftsL_broad"/>
    <property type="match status" value="1"/>
</dbReference>
<feature type="coiled-coil region" evidence="9">
    <location>
        <begin position="67"/>
        <end position="101"/>
    </location>
</feature>
<evidence type="ECO:0000256" key="2">
    <source>
        <dbReference type="ARBA" id="ARBA00022618"/>
    </source>
</evidence>
<dbReference type="GeneID" id="35768476"/>
<evidence type="ECO:0000256" key="6">
    <source>
        <dbReference type="ARBA" id="ARBA00023306"/>
    </source>
</evidence>
<keyword evidence="2 7" id="KW-0132">Cell division</keyword>
<comment type="function">
    <text evidence="7">Essential cell division protein.</text>
</comment>
<dbReference type="Proteomes" id="UP001069145">
    <property type="component" value="Unassembled WGS sequence"/>
</dbReference>
<dbReference type="GO" id="GO:0043093">
    <property type="term" value="P:FtsZ-dependent cytokinesis"/>
    <property type="evidence" value="ECO:0007669"/>
    <property type="project" value="UniProtKB-UniRule"/>
</dbReference>
<dbReference type="InterPro" id="IPR011922">
    <property type="entry name" value="Cell_div_FtsL"/>
</dbReference>
<reference evidence="11 12" key="1">
    <citation type="submission" date="2020-12" db="EMBL/GenBank/DDBJ databases">
        <title>FDA dAtabase for Regulatory Grade micrObial Sequences (FDA-ARGOS): Supporting development and validation of Infectious Disease Dx tests.</title>
        <authorList>
            <person name="Sproer C."/>
            <person name="Gronow S."/>
            <person name="Severitt S."/>
            <person name="Schroder I."/>
            <person name="Tallon L."/>
            <person name="Sadzewicz L."/>
            <person name="Zhao X."/>
            <person name="Boylan J."/>
            <person name="Ott S."/>
            <person name="Bowen H."/>
            <person name="Vavikolanu K."/>
            <person name="Mehta A."/>
            <person name="Aluvathingal J."/>
            <person name="Nadendla S."/>
            <person name="Lowell S."/>
            <person name="Myers T."/>
            <person name="Yan Y."/>
            <person name="Sichtig H."/>
        </authorList>
    </citation>
    <scope>NUCLEOTIDE SEQUENCE [LARGE SCALE GENOMIC DNA]</scope>
    <source>
        <strain evidence="11 12">FDAARGOS_911</strain>
    </source>
</reference>
<name>A0A0X8FDW3_9LACT</name>
<keyword evidence="3 7" id="KW-0812">Transmembrane</keyword>
<dbReference type="InterPro" id="IPR007060">
    <property type="entry name" value="FtsL/DivIC"/>
</dbReference>
<comment type="similarity">
    <text evidence="7">Belongs to the FtsL family.</text>
</comment>
<evidence type="ECO:0000256" key="9">
    <source>
        <dbReference type="SAM" id="Coils"/>
    </source>
</evidence>
<feature type="transmembrane region" description="Helical" evidence="7">
    <location>
        <begin position="50"/>
        <end position="68"/>
    </location>
</feature>
<dbReference type="GO" id="GO:0032153">
    <property type="term" value="C:cell division site"/>
    <property type="evidence" value="ECO:0007669"/>
    <property type="project" value="UniProtKB-UniRule"/>
</dbReference>
<accession>A0A0X8FDW3</accession>
<dbReference type="Pfam" id="PF04977">
    <property type="entry name" value="DivIC"/>
    <property type="match status" value="1"/>
</dbReference>
<keyword evidence="4 7" id="KW-1133">Transmembrane helix</keyword>
<proteinExistence type="inferred from homology"/>
<sequence length="136" mass="15627">MSSPALEREKAKLQYALPKEEIDHTYSHSAKSLNGHYHVETSTFFTGKDFLLSAGMILFLMVAIFWLINARSSVDAKRQELQNVQRETQALKTEKGNLQQEVNELSSYERVMQYAKDNGLKLEEENIRNVTNETSK</sequence>
<dbReference type="Proteomes" id="UP000594771">
    <property type="component" value="Chromosome"/>
</dbReference>
<gene>
    <name evidence="7 11" type="primary">ftsL</name>
    <name evidence="11" type="ORF">I6G68_07235</name>
    <name evidence="10" type="ORF">ODY43_03625</name>
</gene>
<evidence type="ECO:0000313" key="12">
    <source>
        <dbReference type="Proteomes" id="UP000594771"/>
    </source>
</evidence>
<evidence type="ECO:0000256" key="8">
    <source>
        <dbReference type="NCBIfam" id="TIGR02209"/>
    </source>
</evidence>
<evidence type="ECO:0000256" key="1">
    <source>
        <dbReference type="ARBA" id="ARBA00022475"/>
    </source>
</evidence>
<keyword evidence="5 7" id="KW-0472">Membrane</keyword>
<evidence type="ECO:0000313" key="10">
    <source>
        <dbReference type="EMBL" id="MCY3053071.1"/>
    </source>
</evidence>
<reference evidence="10" key="2">
    <citation type="submission" date="2022-09" db="EMBL/GenBank/DDBJ databases">
        <title>Aerococcus urinae taxonomy study.</title>
        <authorList>
            <person name="Christensen J."/>
            <person name="Senneby E."/>
        </authorList>
    </citation>
    <scope>NUCLEOTIDE SEQUENCE</scope>
    <source>
        <strain evidence="10">NLD-066-U95</strain>
    </source>
</reference>
<keyword evidence="9" id="KW-0175">Coiled coil</keyword>
<dbReference type="AlphaFoldDB" id="A0A0X8FDW3"/>
<evidence type="ECO:0000313" key="11">
    <source>
        <dbReference type="EMBL" id="QPS01152.1"/>
    </source>
</evidence>
<dbReference type="GO" id="GO:0005886">
    <property type="term" value="C:plasma membrane"/>
    <property type="evidence" value="ECO:0007669"/>
    <property type="project" value="UniProtKB-SubCell"/>
</dbReference>
<evidence type="ECO:0000256" key="7">
    <source>
        <dbReference type="HAMAP-Rule" id="MF_00910"/>
    </source>
</evidence>
<evidence type="ECO:0000313" key="13">
    <source>
        <dbReference type="Proteomes" id="UP001069145"/>
    </source>
</evidence>
<keyword evidence="6 7" id="KW-0131">Cell cycle</keyword>
<evidence type="ECO:0000256" key="5">
    <source>
        <dbReference type="ARBA" id="ARBA00023136"/>
    </source>
</evidence>
<organism evidence="11 12">
    <name type="scientific">Aerococcus urinae</name>
    <dbReference type="NCBI Taxonomy" id="1376"/>
    <lineage>
        <taxon>Bacteria</taxon>
        <taxon>Bacillati</taxon>
        <taxon>Bacillota</taxon>
        <taxon>Bacilli</taxon>
        <taxon>Lactobacillales</taxon>
        <taxon>Aerococcaceae</taxon>
        <taxon>Aerococcus</taxon>
    </lineage>
</organism>
<evidence type="ECO:0000256" key="4">
    <source>
        <dbReference type="ARBA" id="ARBA00022989"/>
    </source>
</evidence>